<proteinExistence type="predicted"/>
<evidence type="ECO:0000256" key="3">
    <source>
        <dbReference type="ARBA" id="ARBA00022840"/>
    </source>
</evidence>
<accession>S7TSZ2</accession>
<dbReference type="PANTHER" id="PTHR43585:SF2">
    <property type="entry name" value="ATP-GRASP ENZYME FSQD"/>
    <property type="match status" value="1"/>
</dbReference>
<gene>
    <name evidence="6" type="ORF">dsmv_2414</name>
</gene>
<evidence type="ECO:0000259" key="5">
    <source>
        <dbReference type="PROSITE" id="PS50975"/>
    </source>
</evidence>
<dbReference type="Proteomes" id="UP000014977">
    <property type="component" value="Unassembled WGS sequence"/>
</dbReference>
<dbReference type="SUPFAM" id="SSF56059">
    <property type="entry name" value="Glutathione synthetase ATP-binding domain-like"/>
    <property type="match status" value="1"/>
</dbReference>
<dbReference type="Pfam" id="PF13535">
    <property type="entry name" value="ATP-grasp_4"/>
    <property type="match status" value="1"/>
</dbReference>
<comment type="caution">
    <text evidence="6">The sequence shown here is derived from an EMBL/GenBank/DDBJ whole genome shotgun (WGS) entry which is preliminary data.</text>
</comment>
<dbReference type="AlphaFoldDB" id="S7TSZ2"/>
<dbReference type="eggNOG" id="COG0458">
    <property type="taxonomic scope" value="Bacteria"/>
</dbReference>
<dbReference type="GO" id="GO:0046872">
    <property type="term" value="F:metal ion binding"/>
    <property type="evidence" value="ECO:0007669"/>
    <property type="project" value="InterPro"/>
</dbReference>
<keyword evidence="7" id="KW-1185">Reference proteome</keyword>
<protein>
    <submittedName>
        <fullName evidence="6">ATP-dependent carboxylate-amine ligase domain-containing protein ATP-grasp</fullName>
    </submittedName>
</protein>
<dbReference type="GO" id="GO:0005524">
    <property type="term" value="F:ATP binding"/>
    <property type="evidence" value="ECO:0007669"/>
    <property type="project" value="UniProtKB-UniRule"/>
</dbReference>
<name>S7TSZ2_DESML</name>
<organism evidence="6 7">
    <name type="scientific">Desulfococcus multivorans DSM 2059</name>
    <dbReference type="NCBI Taxonomy" id="1121405"/>
    <lineage>
        <taxon>Bacteria</taxon>
        <taxon>Pseudomonadati</taxon>
        <taxon>Thermodesulfobacteriota</taxon>
        <taxon>Desulfobacteria</taxon>
        <taxon>Desulfobacterales</taxon>
        <taxon>Desulfococcaceae</taxon>
        <taxon>Desulfococcus</taxon>
    </lineage>
</organism>
<dbReference type="InterPro" id="IPR011761">
    <property type="entry name" value="ATP-grasp"/>
</dbReference>
<dbReference type="EMBL" id="ATHJ01000085">
    <property type="protein sequence ID" value="EPR40146.1"/>
    <property type="molecule type" value="Genomic_DNA"/>
</dbReference>
<keyword evidence="3 4" id="KW-0067">ATP-binding</keyword>
<evidence type="ECO:0000313" key="7">
    <source>
        <dbReference type="Proteomes" id="UP000014977"/>
    </source>
</evidence>
<dbReference type="PANTHER" id="PTHR43585">
    <property type="entry name" value="FUMIPYRROLE BIOSYNTHESIS PROTEIN C"/>
    <property type="match status" value="1"/>
</dbReference>
<evidence type="ECO:0000256" key="4">
    <source>
        <dbReference type="PROSITE-ProRule" id="PRU00409"/>
    </source>
</evidence>
<dbReference type="Gene3D" id="3.40.50.20">
    <property type="match status" value="1"/>
</dbReference>
<feature type="domain" description="ATP-grasp" evidence="5">
    <location>
        <begin position="117"/>
        <end position="306"/>
    </location>
</feature>
<dbReference type="InterPro" id="IPR052032">
    <property type="entry name" value="ATP-dep_AA_Ligase"/>
</dbReference>
<keyword evidence="1 6" id="KW-0436">Ligase</keyword>
<dbReference type="RefSeq" id="WP_020877171.1">
    <property type="nucleotide sequence ID" value="NZ_ATHJ01000085.1"/>
</dbReference>
<dbReference type="PROSITE" id="PS50975">
    <property type="entry name" value="ATP_GRASP"/>
    <property type="match status" value="1"/>
</dbReference>
<evidence type="ECO:0000256" key="2">
    <source>
        <dbReference type="ARBA" id="ARBA00022741"/>
    </source>
</evidence>
<dbReference type="OrthoDB" id="24041at2"/>
<dbReference type="InterPro" id="IPR013815">
    <property type="entry name" value="ATP_grasp_subdomain_1"/>
</dbReference>
<evidence type="ECO:0000256" key="1">
    <source>
        <dbReference type="ARBA" id="ARBA00022598"/>
    </source>
</evidence>
<reference evidence="6 7" key="1">
    <citation type="journal article" date="2013" name="Genome Announc.">
        <title>Draft genome sequences for three mercury-methylating, sulfate-reducing bacteria.</title>
        <authorList>
            <person name="Brown S.D."/>
            <person name="Hurt R.A.Jr."/>
            <person name="Gilmour C.C."/>
            <person name="Elias D.A."/>
        </authorList>
    </citation>
    <scope>NUCLEOTIDE SEQUENCE [LARGE SCALE GENOMIC DNA]</scope>
    <source>
        <strain evidence="6 7">DSM 2059</strain>
    </source>
</reference>
<dbReference type="Gene3D" id="3.30.470.20">
    <property type="entry name" value="ATP-grasp fold, B domain"/>
    <property type="match status" value="1"/>
</dbReference>
<dbReference type="STRING" id="897.B2D07_09510"/>
<sequence length="386" mass="44086">MNVVYLSPHFPPNYYLFCVHLKQAGANVLGIGDTAYDQLRPELKEGLTEYYRVDDMSDYDQLLRACGYFTHIYGKLDRVASNNEHWLESEAGLRTDFNIQGLKIHQISRLILKSEMKKQFRNAGVAAARGKILKRPADALRFIEEVGYPVVFKPDRGVGAAHTFRIDNERDLDRFFEVRPAARYIMEEFITGTVCSFDGLADRNGTIVFHTAHVFSQGIMETVNQDMDIFYYSLREIPEDLEIAGRSIVGAFDIRERFFHVEFFRTPEGRLVALEMNARPPGGLTTDMFNYANNIDIYAAWAAVMTGQSVNLVYSRPYHCAYIGRKLNKNYVHSHREIMQEYGYMIVHHGPIDSIFSTAIGNYGYLVNAESIESIEAAAGFIQEKM</sequence>
<dbReference type="GO" id="GO:0016874">
    <property type="term" value="F:ligase activity"/>
    <property type="evidence" value="ECO:0007669"/>
    <property type="project" value="UniProtKB-KW"/>
</dbReference>
<evidence type="ECO:0000313" key="6">
    <source>
        <dbReference type="EMBL" id="EPR40146.1"/>
    </source>
</evidence>
<dbReference type="PATRIC" id="fig|1121405.3.peg.2048"/>
<keyword evidence="2 4" id="KW-0547">Nucleotide-binding</keyword>
<dbReference type="Gene3D" id="3.30.1490.20">
    <property type="entry name" value="ATP-grasp fold, A domain"/>
    <property type="match status" value="1"/>
</dbReference>